<evidence type="ECO:0000313" key="3">
    <source>
        <dbReference type="EMBL" id="EJK62073.1"/>
    </source>
</evidence>
<dbReference type="EMBL" id="AGNL01019142">
    <property type="protein sequence ID" value="EJK62073.1"/>
    <property type="molecule type" value="Genomic_DNA"/>
</dbReference>
<keyword evidence="2" id="KW-1133">Transmembrane helix</keyword>
<protein>
    <submittedName>
        <fullName evidence="3">Uncharacterized protein</fullName>
    </submittedName>
</protein>
<keyword evidence="2" id="KW-0812">Transmembrane</keyword>
<dbReference type="AlphaFoldDB" id="K0S7G2"/>
<feature type="region of interest" description="Disordered" evidence="1">
    <location>
        <begin position="51"/>
        <end position="148"/>
    </location>
</feature>
<feature type="transmembrane region" description="Helical" evidence="2">
    <location>
        <begin position="23"/>
        <end position="43"/>
    </location>
</feature>
<evidence type="ECO:0000313" key="4">
    <source>
        <dbReference type="Proteomes" id="UP000266841"/>
    </source>
</evidence>
<dbReference type="Proteomes" id="UP000266841">
    <property type="component" value="Unassembled WGS sequence"/>
</dbReference>
<feature type="non-terminal residue" evidence="3">
    <location>
        <position position="1"/>
    </location>
</feature>
<proteinExistence type="predicted"/>
<keyword evidence="4" id="KW-1185">Reference proteome</keyword>
<keyword evidence="2" id="KW-0472">Membrane</keyword>
<reference evidence="3 4" key="1">
    <citation type="journal article" date="2012" name="Genome Biol.">
        <title>Genome and low-iron response of an oceanic diatom adapted to chronic iron limitation.</title>
        <authorList>
            <person name="Lommer M."/>
            <person name="Specht M."/>
            <person name="Roy A.S."/>
            <person name="Kraemer L."/>
            <person name="Andreson R."/>
            <person name="Gutowska M.A."/>
            <person name="Wolf J."/>
            <person name="Bergner S.V."/>
            <person name="Schilhabel M.B."/>
            <person name="Klostermeier U.C."/>
            <person name="Beiko R.G."/>
            <person name="Rosenstiel P."/>
            <person name="Hippler M."/>
            <person name="Laroche J."/>
        </authorList>
    </citation>
    <scope>NUCLEOTIDE SEQUENCE [LARGE SCALE GENOMIC DNA]</scope>
    <source>
        <strain evidence="3 4">CCMP1005</strain>
    </source>
</reference>
<feature type="compositionally biased region" description="Basic and acidic residues" evidence="1">
    <location>
        <begin position="51"/>
        <end position="70"/>
    </location>
</feature>
<name>K0S7G2_THAOC</name>
<evidence type="ECO:0000256" key="1">
    <source>
        <dbReference type="SAM" id="MobiDB-lite"/>
    </source>
</evidence>
<comment type="caution">
    <text evidence="3">The sequence shown here is derived from an EMBL/GenBank/DDBJ whole genome shotgun (WGS) entry which is preliminary data.</text>
</comment>
<evidence type="ECO:0000256" key="2">
    <source>
        <dbReference type="SAM" id="Phobius"/>
    </source>
</evidence>
<gene>
    <name evidence="3" type="ORF">THAOC_17331</name>
</gene>
<feature type="compositionally biased region" description="Basic and acidic residues" evidence="1">
    <location>
        <begin position="87"/>
        <end position="105"/>
    </location>
</feature>
<accession>K0S7G2</accession>
<sequence length="148" mass="15484">RLDASAGAGAAAVRGGGGVLSGLLPGAGLGLAAGAFIVATRLARGLVEERMELERDENGRPERRDGRENEEQVEDGPPESGQEAIPEDIRRMSNEELARSIEDLKMGLGARNAPGPETTQSTRKEGTSSEGDAPSSLLHKLGFRPNPS</sequence>
<organism evidence="3 4">
    <name type="scientific">Thalassiosira oceanica</name>
    <name type="common">Marine diatom</name>
    <dbReference type="NCBI Taxonomy" id="159749"/>
    <lineage>
        <taxon>Eukaryota</taxon>
        <taxon>Sar</taxon>
        <taxon>Stramenopiles</taxon>
        <taxon>Ochrophyta</taxon>
        <taxon>Bacillariophyta</taxon>
        <taxon>Coscinodiscophyceae</taxon>
        <taxon>Thalassiosirophycidae</taxon>
        <taxon>Thalassiosirales</taxon>
        <taxon>Thalassiosiraceae</taxon>
        <taxon>Thalassiosira</taxon>
    </lineage>
</organism>